<protein>
    <submittedName>
        <fullName evidence="1">Dephospho-CoA kinase</fullName>
    </submittedName>
</protein>
<organism evidence="1 2">
    <name type="scientific">Parablautia muri</name>
    <dbReference type="NCBI Taxonomy" id="2320879"/>
    <lineage>
        <taxon>Bacteria</taxon>
        <taxon>Bacillati</taxon>
        <taxon>Bacillota</taxon>
        <taxon>Clostridia</taxon>
        <taxon>Lachnospirales</taxon>
        <taxon>Lachnospiraceae</taxon>
        <taxon>Parablautia</taxon>
    </lineage>
</organism>
<dbReference type="PANTHER" id="PTHR41930:SF1">
    <property type="entry name" value="DEPHOSPHO-COA KINASE"/>
    <property type="match status" value="1"/>
</dbReference>
<evidence type="ECO:0000313" key="1">
    <source>
        <dbReference type="EMBL" id="NBJ93802.1"/>
    </source>
</evidence>
<dbReference type="OrthoDB" id="487956at2"/>
<evidence type="ECO:0000313" key="2">
    <source>
        <dbReference type="Proteomes" id="UP001154420"/>
    </source>
</evidence>
<sequence length="187" mass="21275">MNRVVAVVGMCGSGKSVATDLFVADNWEKVYFGGVTLDTLEERGMEITPDNERMVREELREKYGQAAYAVKLLPRIKELLSKGNVVVDGLYSWSEYKYLRENLGDVLTILCIISDRKDRYDRLENRPVRPLSVDEATGRDIAEIENLEKGGPIAIADHYIVNDGTKEDLERQVMEYIHSLDESLRNC</sequence>
<dbReference type="GO" id="GO:0016301">
    <property type="term" value="F:kinase activity"/>
    <property type="evidence" value="ECO:0007669"/>
    <property type="project" value="UniProtKB-KW"/>
</dbReference>
<reference evidence="1" key="1">
    <citation type="submission" date="2018-09" db="EMBL/GenBank/DDBJ databases">
        <title>Murine metabolic-syndrome-specific gut microbial biobank.</title>
        <authorList>
            <person name="Liu C."/>
        </authorList>
    </citation>
    <scope>NUCLEOTIDE SEQUENCE</scope>
    <source>
        <strain evidence="1">D42-62</strain>
    </source>
</reference>
<gene>
    <name evidence="1" type="ORF">D5281_14650</name>
</gene>
<dbReference type="SUPFAM" id="SSF52540">
    <property type="entry name" value="P-loop containing nucleoside triphosphate hydrolases"/>
    <property type="match status" value="1"/>
</dbReference>
<keyword evidence="1" id="KW-0808">Transferase</keyword>
<comment type="caution">
    <text evidence="1">The sequence shown here is derived from an EMBL/GenBank/DDBJ whole genome shotgun (WGS) entry which is preliminary data.</text>
</comment>
<keyword evidence="2" id="KW-1185">Reference proteome</keyword>
<dbReference type="RefSeq" id="WP_160560854.1">
    <property type="nucleotide sequence ID" value="NZ_QZDT01000024.1"/>
</dbReference>
<proteinExistence type="predicted"/>
<dbReference type="Gene3D" id="3.40.50.300">
    <property type="entry name" value="P-loop containing nucleotide triphosphate hydrolases"/>
    <property type="match status" value="1"/>
</dbReference>
<dbReference type="Pfam" id="PF13238">
    <property type="entry name" value="AAA_18"/>
    <property type="match status" value="1"/>
</dbReference>
<dbReference type="EMBL" id="QZDT01000024">
    <property type="protein sequence ID" value="NBJ93802.1"/>
    <property type="molecule type" value="Genomic_DNA"/>
</dbReference>
<dbReference type="AlphaFoldDB" id="A0A9X5BJ21"/>
<dbReference type="InterPro" id="IPR027417">
    <property type="entry name" value="P-loop_NTPase"/>
</dbReference>
<accession>A0A9X5BJ21</accession>
<dbReference type="PANTHER" id="PTHR41930">
    <property type="entry name" value="UPF0200 PROTEIN MJ1399"/>
    <property type="match status" value="1"/>
</dbReference>
<name>A0A9X5BJ21_9FIRM</name>
<keyword evidence="1" id="KW-0418">Kinase</keyword>
<dbReference type="Proteomes" id="UP001154420">
    <property type="component" value="Unassembled WGS sequence"/>
</dbReference>